<evidence type="ECO:0000259" key="1">
    <source>
        <dbReference type="PROSITE" id="PS51664"/>
    </source>
</evidence>
<accession>A0A8J3MZC7</accession>
<dbReference type="Gene3D" id="3.40.50.720">
    <property type="entry name" value="NAD(P)-binding Rossmann-like Domain"/>
    <property type="match status" value="1"/>
</dbReference>
<dbReference type="Gene3D" id="3.30.40.250">
    <property type="match status" value="1"/>
</dbReference>
<keyword evidence="3" id="KW-1185">Reference proteome</keyword>
<evidence type="ECO:0000313" key="2">
    <source>
        <dbReference type="EMBL" id="GHO50660.1"/>
    </source>
</evidence>
<dbReference type="InterPro" id="IPR003776">
    <property type="entry name" value="YcaO-like_dom"/>
</dbReference>
<name>A0A8J3MZC7_9CHLR</name>
<dbReference type="Pfam" id="PF02624">
    <property type="entry name" value="YcaO"/>
    <property type="match status" value="1"/>
</dbReference>
<dbReference type="Gene3D" id="3.30.160.660">
    <property type="match status" value="1"/>
</dbReference>
<dbReference type="Gene3D" id="3.30.1330.230">
    <property type="match status" value="1"/>
</dbReference>
<sequence length="723" mass="82304">MLAQNMRPKLKADLCYIPLHDGLYLRSNNCGLILKGKSLYRLLEHLLPNLNGKVTLEEITDGLDQNRKRMVTNLIEKLFAHHFLQDTSQDQPHALRPVVRETYSPDITFIDSFQTSAPSRFECFRNKRLLLIGSGLSFTLLVQASLQCGVKQIDMISTPESKKGSKSSSGRLDVFAPHDSEQIVRVIDTPSWDNETSVLASIQGYDAILHLSERPMLARAQLLNRLCIEQRKTFIQAIMIDDHVWVGPLVGPDTGGCWECAWRRLQANLTNLSEQFSRYEFHDQPIASPSRFLAMPIATMTANRLVFELFKYFTQAWFTKTVGNIVDIDLETLISKSHMFLPHPHCLACQHPILPTASSFLEQIEQLQRQSPINPNTLFEENIARYIDDRFGLFTTLDNNHFVQVPLAVYKIHLSNPMLRKCQYELLDVIAVDTDMGEARLRALQRASERYAATLVDRRRLLPCERVHQHVLPTISTDQWVGIKQPLPEVSTYTWALDLHRQQAYLVPAEYVFPALNETAQEIENERGIASGMTWEEAICQALLDWCNYLSIEQLKDAHHSFLQVDLASAPMTPEGTHLYRLLKVAAEQLTIYDVTGTLQVPTFATCLNGMVIAYSTHFDVAQALKMGLEQALQQLQAERCQQPEYAVAPVLDFPLTRRRNQLHVPQYMLPEAWPDRQAWLLRTLQTNGLRALAIPLNHDPAVTQVLSAIVRVLLTRTEVKNG</sequence>
<proteinExistence type="predicted"/>
<dbReference type="RefSeq" id="WP_220199647.1">
    <property type="nucleotide sequence ID" value="NZ_BNJF01000009.1"/>
</dbReference>
<comment type="caution">
    <text evidence="2">The sequence shown here is derived from an EMBL/GenBank/DDBJ whole genome shotgun (WGS) entry which is preliminary data.</text>
</comment>
<reference evidence="2" key="1">
    <citation type="submission" date="2020-10" db="EMBL/GenBank/DDBJ databases">
        <title>Taxonomic study of unclassified bacteria belonging to the class Ktedonobacteria.</title>
        <authorList>
            <person name="Yabe S."/>
            <person name="Wang C.M."/>
            <person name="Zheng Y."/>
            <person name="Sakai Y."/>
            <person name="Cavaletti L."/>
            <person name="Monciardini P."/>
            <person name="Donadio S."/>
        </authorList>
    </citation>
    <scope>NUCLEOTIDE SEQUENCE</scope>
    <source>
        <strain evidence="2">SOSP1-1</strain>
    </source>
</reference>
<dbReference type="Proteomes" id="UP000612362">
    <property type="component" value="Unassembled WGS sequence"/>
</dbReference>
<dbReference type="InterPro" id="IPR022291">
    <property type="entry name" value="Bacteriocin_synth_cyclodeHase"/>
</dbReference>
<evidence type="ECO:0000313" key="3">
    <source>
        <dbReference type="Proteomes" id="UP000612362"/>
    </source>
</evidence>
<dbReference type="NCBIfam" id="TIGR03882">
    <property type="entry name" value="cyclo_dehyd_2"/>
    <property type="match status" value="1"/>
</dbReference>
<dbReference type="PROSITE" id="PS51664">
    <property type="entry name" value="YCAO"/>
    <property type="match status" value="1"/>
</dbReference>
<gene>
    <name evidence="2" type="ORF">KSX_88230</name>
</gene>
<dbReference type="EMBL" id="BNJF01000009">
    <property type="protein sequence ID" value="GHO50660.1"/>
    <property type="molecule type" value="Genomic_DNA"/>
</dbReference>
<organism evidence="2 3">
    <name type="scientific">Ktedonospora formicarum</name>
    <dbReference type="NCBI Taxonomy" id="2778364"/>
    <lineage>
        <taxon>Bacteria</taxon>
        <taxon>Bacillati</taxon>
        <taxon>Chloroflexota</taxon>
        <taxon>Ktedonobacteria</taxon>
        <taxon>Ktedonobacterales</taxon>
        <taxon>Ktedonobacteraceae</taxon>
        <taxon>Ktedonospora</taxon>
    </lineage>
</organism>
<protein>
    <recommendedName>
        <fullName evidence="1">YcaO domain-containing protein</fullName>
    </recommendedName>
</protein>
<feature type="domain" description="YcaO" evidence="1">
    <location>
        <begin position="431"/>
        <end position="723"/>
    </location>
</feature>
<dbReference type="AlphaFoldDB" id="A0A8J3MZC7"/>